<evidence type="ECO:0000256" key="1">
    <source>
        <dbReference type="ARBA" id="ARBA00023157"/>
    </source>
</evidence>
<accession>A0AAW1DMR3</accession>
<dbReference type="Pfam" id="PF01097">
    <property type="entry name" value="Defensin_2"/>
    <property type="match status" value="1"/>
</dbReference>
<dbReference type="GO" id="GO:0006952">
    <property type="term" value="P:defense response"/>
    <property type="evidence" value="ECO:0007669"/>
    <property type="project" value="InterPro"/>
</dbReference>
<dbReference type="AlphaFoldDB" id="A0AAW1DMR3"/>
<keyword evidence="2" id="KW-0732">Signal</keyword>
<organism evidence="4 5">
    <name type="scientific">Rhynocoris fuscipes</name>
    <dbReference type="NCBI Taxonomy" id="488301"/>
    <lineage>
        <taxon>Eukaryota</taxon>
        <taxon>Metazoa</taxon>
        <taxon>Ecdysozoa</taxon>
        <taxon>Arthropoda</taxon>
        <taxon>Hexapoda</taxon>
        <taxon>Insecta</taxon>
        <taxon>Pterygota</taxon>
        <taxon>Neoptera</taxon>
        <taxon>Paraneoptera</taxon>
        <taxon>Hemiptera</taxon>
        <taxon>Heteroptera</taxon>
        <taxon>Panheteroptera</taxon>
        <taxon>Cimicomorpha</taxon>
        <taxon>Reduviidae</taxon>
        <taxon>Harpactorinae</taxon>
        <taxon>Harpactorini</taxon>
        <taxon>Rhynocoris</taxon>
    </lineage>
</organism>
<evidence type="ECO:0000313" key="5">
    <source>
        <dbReference type="Proteomes" id="UP001461498"/>
    </source>
</evidence>
<reference evidence="4 5" key="1">
    <citation type="submission" date="2022-12" db="EMBL/GenBank/DDBJ databases">
        <title>Chromosome-level genome assembly of true bugs.</title>
        <authorList>
            <person name="Ma L."/>
            <person name="Li H."/>
        </authorList>
    </citation>
    <scope>NUCLEOTIDE SEQUENCE [LARGE SCALE GENOMIC DNA]</scope>
    <source>
        <strain evidence="4">Lab_2022b</strain>
    </source>
</reference>
<proteinExistence type="predicted"/>
<dbReference type="Gene3D" id="3.30.30.10">
    <property type="entry name" value="Knottin, scorpion toxin-like"/>
    <property type="match status" value="1"/>
</dbReference>
<comment type="caution">
    <text evidence="4">The sequence shown here is derived from an EMBL/GenBank/DDBJ whole genome shotgun (WGS) entry which is preliminary data.</text>
</comment>
<name>A0AAW1DMR3_9HEMI</name>
<dbReference type="Proteomes" id="UP001461498">
    <property type="component" value="Unassembled WGS sequence"/>
</dbReference>
<protein>
    <recommendedName>
        <fullName evidence="3">Invertebrate defensins family profile domain-containing protein</fullName>
    </recommendedName>
</protein>
<keyword evidence="1" id="KW-1015">Disulfide bond</keyword>
<evidence type="ECO:0000256" key="2">
    <source>
        <dbReference type="SAM" id="SignalP"/>
    </source>
</evidence>
<evidence type="ECO:0000313" key="4">
    <source>
        <dbReference type="EMBL" id="KAK9509769.1"/>
    </source>
</evidence>
<dbReference type="InterPro" id="IPR001542">
    <property type="entry name" value="Defensin_invertebrate/fungal"/>
</dbReference>
<feature type="domain" description="Invertebrate defensins family profile" evidence="3">
    <location>
        <begin position="65"/>
        <end position="88"/>
    </location>
</feature>
<feature type="signal peptide" evidence="2">
    <location>
        <begin position="1"/>
        <end position="19"/>
    </location>
</feature>
<gene>
    <name evidence="4" type="ORF">O3M35_007007</name>
</gene>
<sequence length="90" mass="10249">MKCALVFVNLFMLAAFAYSYPNFAEKSQQLDDALWTPAAIEVTEGHLMRQKRFTCDVLKNAFNVCYLHCAARGFRRGGACIRNVCHCRKP</sequence>
<dbReference type="EMBL" id="JAPXFL010000003">
    <property type="protein sequence ID" value="KAK9509769.1"/>
    <property type="molecule type" value="Genomic_DNA"/>
</dbReference>
<evidence type="ECO:0000259" key="3">
    <source>
        <dbReference type="Pfam" id="PF01097"/>
    </source>
</evidence>
<feature type="chain" id="PRO_5043788572" description="Invertebrate defensins family profile domain-containing protein" evidence="2">
    <location>
        <begin position="20"/>
        <end position="90"/>
    </location>
</feature>
<dbReference type="InterPro" id="IPR036574">
    <property type="entry name" value="Scorpion_toxin-like_sf"/>
</dbReference>
<dbReference type="GO" id="GO:0051707">
    <property type="term" value="P:response to other organism"/>
    <property type="evidence" value="ECO:0007669"/>
    <property type="project" value="UniProtKB-ARBA"/>
</dbReference>
<keyword evidence="5" id="KW-1185">Reference proteome</keyword>